<dbReference type="GO" id="GO:0016020">
    <property type="term" value="C:membrane"/>
    <property type="evidence" value="ECO:0007669"/>
    <property type="project" value="UniProtKB-SubCell"/>
</dbReference>
<dbReference type="HOGENOM" id="CLU_411522_0_0_0"/>
<dbReference type="InterPro" id="IPR038591">
    <property type="entry name" value="NolW-like_sf"/>
</dbReference>
<evidence type="ECO:0000256" key="5">
    <source>
        <dbReference type="SAM" id="MobiDB-lite"/>
    </source>
</evidence>
<dbReference type="RefSeq" id="WP_014436814.1">
    <property type="nucleotide sequence ID" value="NC_017080.1"/>
</dbReference>
<evidence type="ECO:0000256" key="1">
    <source>
        <dbReference type="ARBA" id="ARBA00004370"/>
    </source>
</evidence>
<evidence type="ECO:0000256" key="2">
    <source>
        <dbReference type="ARBA" id="ARBA00022729"/>
    </source>
</evidence>
<feature type="region of interest" description="Disordered" evidence="5">
    <location>
        <begin position="589"/>
        <end position="650"/>
    </location>
</feature>
<dbReference type="PANTHER" id="PTHR30332:SF24">
    <property type="entry name" value="SECRETIN GSPD-RELATED"/>
    <property type="match status" value="1"/>
</dbReference>
<sequence>MIPFRTTSSRWAAAIGVVGSLAGGGLQASAQDAPPAAAGEPMDLFEAPAPEGESAVEMDSFGKIDLAVKDLEIAKVLQLLSIQSQKNIVTSRNVSGKVSADLYGVSFHDALNAILQPNNFGYEEKGNFIYVYTTSELEERQQAARTLSTRVVRLNYLNGADAKAIASTLLSDAGKVTFNSEAAEGFAPSTGSAGSNEFALSDALIVRDYEENVEQIVALLDELDVRPKQVLIEATILQAALTENNAFGVDFSAFQNLSSFDFSSPLNAIDDLLGGGGPDGDSGGAITSGVGNTGAPGGVKVGYVGDDASVFVRALDQVTDTTVVAKPNVMVLNRMRADLLVGSRLGYLSTTQTETSTSQTVEFLDVGTQLTVRPFVSNEGTVRLELRPSISDGNVVTREGFVIPNETTQELITNIIVENGQTVVIGGLFKEDTTSTRDQVPGLGDIPFLGNAFKGKDDTVERSEVIFLIKTTIVEPQQMTAAGEAATEAIRNKRIGARNGLLPWSNDKLVSSNLLTAREALAAGDKDKALWHANLALYISPTGADALAMKQEITGERIAYHDRSQLESVFADEMDRGLMEINPDGPAIDPIDPTVPMSATGGQNAPAPRDSDWAYTFEEEAEEPTPAPAEPATAVLPPTPVSTGDAEKDAAAMDAYYEQLLSGVDVE</sequence>
<feature type="domain" description="Type II/III secretion system secretin-like" evidence="6">
    <location>
        <begin position="314"/>
        <end position="475"/>
    </location>
</feature>
<keyword evidence="3" id="KW-0472">Membrane</keyword>
<comment type="similarity">
    <text evidence="4">Belongs to the bacterial secretin family.</text>
</comment>
<dbReference type="GO" id="GO:0009306">
    <property type="term" value="P:protein secretion"/>
    <property type="evidence" value="ECO:0007669"/>
    <property type="project" value="InterPro"/>
</dbReference>
<dbReference type="KEGG" id="phm:PSMK_14360"/>
<dbReference type="EMBL" id="AP012338">
    <property type="protein sequence ID" value="BAM03595.1"/>
    <property type="molecule type" value="Genomic_DNA"/>
</dbReference>
<reference evidence="7 8" key="1">
    <citation type="submission" date="2012-02" db="EMBL/GenBank/DDBJ databases">
        <title>Complete genome sequence of Phycisphaera mikurensis NBRC 102666.</title>
        <authorList>
            <person name="Ankai A."/>
            <person name="Hosoyama A."/>
            <person name="Terui Y."/>
            <person name="Sekine M."/>
            <person name="Fukai R."/>
            <person name="Kato Y."/>
            <person name="Nakamura S."/>
            <person name="Yamada-Narita S."/>
            <person name="Kawakoshi A."/>
            <person name="Fukunaga Y."/>
            <person name="Yamazaki S."/>
            <person name="Fujita N."/>
        </authorList>
    </citation>
    <scope>NUCLEOTIDE SEQUENCE [LARGE SCALE GENOMIC DNA]</scope>
    <source>
        <strain evidence="8">NBRC 102666 / KCTC 22515 / FYK2301M01</strain>
    </source>
</reference>
<keyword evidence="8" id="KW-1185">Reference proteome</keyword>
<organism evidence="7 8">
    <name type="scientific">Phycisphaera mikurensis (strain NBRC 102666 / KCTC 22515 / FYK2301M01)</name>
    <dbReference type="NCBI Taxonomy" id="1142394"/>
    <lineage>
        <taxon>Bacteria</taxon>
        <taxon>Pseudomonadati</taxon>
        <taxon>Planctomycetota</taxon>
        <taxon>Phycisphaerae</taxon>
        <taxon>Phycisphaerales</taxon>
        <taxon>Phycisphaeraceae</taxon>
        <taxon>Phycisphaera</taxon>
    </lineage>
</organism>
<evidence type="ECO:0000256" key="4">
    <source>
        <dbReference type="RuleBase" id="RU004003"/>
    </source>
</evidence>
<name>I0IEA7_PHYMF</name>
<evidence type="ECO:0000313" key="7">
    <source>
        <dbReference type="EMBL" id="BAM03595.1"/>
    </source>
</evidence>
<accession>I0IEA7</accession>
<dbReference type="Pfam" id="PF00263">
    <property type="entry name" value="Secretin"/>
    <property type="match status" value="1"/>
</dbReference>
<dbReference type="PANTHER" id="PTHR30332">
    <property type="entry name" value="PROBABLE GENERAL SECRETION PATHWAY PROTEIN D"/>
    <property type="match status" value="1"/>
</dbReference>
<gene>
    <name evidence="7" type="primary">pilQ</name>
    <name evidence="7" type="ordered locus">PSMK_14360</name>
</gene>
<dbReference type="eggNOG" id="COG4796">
    <property type="taxonomic scope" value="Bacteria"/>
</dbReference>
<dbReference type="InterPro" id="IPR004846">
    <property type="entry name" value="T2SS/T3SS_dom"/>
</dbReference>
<dbReference type="AlphaFoldDB" id="I0IEA7"/>
<comment type="subcellular location">
    <subcellularLocation>
        <location evidence="1">Membrane</location>
    </subcellularLocation>
</comment>
<dbReference type="OrthoDB" id="9813141at2"/>
<proteinExistence type="inferred from homology"/>
<evidence type="ECO:0000259" key="6">
    <source>
        <dbReference type="Pfam" id="PF00263"/>
    </source>
</evidence>
<dbReference type="InterPro" id="IPR050810">
    <property type="entry name" value="Bact_Secretion_Sys_Channel"/>
</dbReference>
<dbReference type="STRING" id="1142394.PSMK_14360"/>
<dbReference type="Gene3D" id="3.30.1370.120">
    <property type="match status" value="1"/>
</dbReference>
<dbReference type="InterPro" id="IPR001775">
    <property type="entry name" value="GspD/PilQ"/>
</dbReference>
<dbReference type="Proteomes" id="UP000007881">
    <property type="component" value="Chromosome"/>
</dbReference>
<keyword evidence="2" id="KW-0732">Signal</keyword>
<dbReference type="Gene3D" id="3.30.1370.130">
    <property type="match status" value="1"/>
</dbReference>
<dbReference type="PRINTS" id="PR00811">
    <property type="entry name" value="BCTERIALGSPD"/>
</dbReference>
<dbReference type="GO" id="GO:0015627">
    <property type="term" value="C:type II protein secretion system complex"/>
    <property type="evidence" value="ECO:0007669"/>
    <property type="project" value="TreeGrafter"/>
</dbReference>
<protein>
    <submittedName>
        <fullName evidence="7">Putative type IV pilus biogenesis protein PilQ</fullName>
    </submittedName>
</protein>
<evidence type="ECO:0000256" key="3">
    <source>
        <dbReference type="ARBA" id="ARBA00023136"/>
    </source>
</evidence>
<evidence type="ECO:0000313" key="8">
    <source>
        <dbReference type="Proteomes" id="UP000007881"/>
    </source>
</evidence>